<name>A0A1L7I9J6_9FLAO</name>
<dbReference type="EMBL" id="CP016359">
    <property type="protein sequence ID" value="APU70276.1"/>
    <property type="molecule type" value="Genomic_DNA"/>
</dbReference>
<keyword evidence="2" id="KW-1185">Reference proteome</keyword>
<reference evidence="1 2" key="1">
    <citation type="submission" date="2016-07" db="EMBL/GenBank/DDBJ databases">
        <title>Multi-omics approach to identify versatile polysaccharide utilization systems of a marine flavobacterium Gramella flava.</title>
        <authorList>
            <person name="Tang K."/>
        </authorList>
    </citation>
    <scope>NUCLEOTIDE SEQUENCE [LARGE SCALE GENOMIC DNA]</scope>
    <source>
        <strain evidence="1 2">JLT2011</strain>
    </source>
</reference>
<evidence type="ECO:0000313" key="2">
    <source>
        <dbReference type="Proteomes" id="UP000186230"/>
    </source>
</evidence>
<dbReference type="KEGG" id="gfl:GRFL_3552"/>
<dbReference type="STRING" id="1229726.GRFL_3552"/>
<dbReference type="Pfam" id="PF11138">
    <property type="entry name" value="DUF2911"/>
    <property type="match status" value="1"/>
</dbReference>
<dbReference type="OrthoDB" id="187854at2"/>
<evidence type="ECO:0000313" key="1">
    <source>
        <dbReference type="EMBL" id="APU70276.1"/>
    </source>
</evidence>
<dbReference type="InterPro" id="IPR021314">
    <property type="entry name" value="DUF2911"/>
</dbReference>
<gene>
    <name evidence="1" type="ORF">GRFL_3552</name>
</gene>
<dbReference type="AlphaFoldDB" id="A0A1L7I9J6"/>
<dbReference type="RefSeq" id="WP_083645817.1">
    <property type="nucleotide sequence ID" value="NZ_AMRU01000004.1"/>
</dbReference>
<sequence>MKKLLLLVVFAAFGSALSAQVMAPQPSPTGKIEQKVGLTDVTIEYSRPGMKGRSIFGDLVPYGKVWRTGANANTKITFGDDVKIGGKDLKKGTYAIYTIPNQDSWEVMFYSKSDNWGVPQEWDDSAVALKAEASVSTLPFDMETFTIMIDDLSNDSGVIEFIWADKVASLPFQVPTEQKTMVSIERTMSGPTANDYFAAASYYHDSGKDLDKAYEWVSEAVKMAGDDAYWMLRKKSLIEAEMGKKDAAIATAKRSLAAAKKAGNPDYVKMNEDSLKEWGAK</sequence>
<protein>
    <submittedName>
        <fullName evidence="1">Uncharacterized protein</fullName>
    </submittedName>
</protein>
<organism evidence="1 2">
    <name type="scientific">Christiangramia flava JLT2011</name>
    <dbReference type="NCBI Taxonomy" id="1229726"/>
    <lineage>
        <taxon>Bacteria</taxon>
        <taxon>Pseudomonadati</taxon>
        <taxon>Bacteroidota</taxon>
        <taxon>Flavobacteriia</taxon>
        <taxon>Flavobacteriales</taxon>
        <taxon>Flavobacteriaceae</taxon>
        <taxon>Christiangramia</taxon>
    </lineage>
</organism>
<proteinExistence type="predicted"/>
<accession>A0A1L7I9J6</accession>
<dbReference type="Proteomes" id="UP000186230">
    <property type="component" value="Chromosome"/>
</dbReference>